<gene>
    <name evidence="4" type="ORF">FHX76_000999</name>
</gene>
<feature type="domain" description="Alpha/beta-hydrolase N-terminal" evidence="3">
    <location>
        <begin position="25"/>
        <end position="235"/>
    </location>
</feature>
<keyword evidence="1" id="KW-1133">Transmembrane helix</keyword>
<dbReference type="Pfam" id="PF15420">
    <property type="entry name" value="Abhydrolase_9_N"/>
    <property type="match status" value="1"/>
</dbReference>
<sequence length="554" mass="59878">MHSWLRARVSFTGVLLASIALALSLTPSLVPRTAVLQGLVAGISVALAYGLGSWLGHVSTALPLLRSLRLGATSRRWLWISLGIGLILATPVLSWRSLVWQNDVRAHVDMPPLGGVDIGMFLLSTVVVAAVLFGIGNLIGRLNRLLNKRLARKVGARVSKPLGVLATGAAVWLVAYGVLVFGVLGGINLIYAQRNADVDPAIAEPLSTYRSAGAESAVNWADLGSWGRTFIGGGPSKLEISAITELPARDPVRVYVGEAQGETLKERAAIAVNELKRTGAFERASLLVATPTGSGWLEPQTVDAFEYVGSGDTAIVSMQYAFTPSWVSFLFDQDLPVAASTALFDAVYAEWETLPTDSRPQLFSYGLSLGSHGAQSVFSSVDEVTTRTSGAVYVGTPNATPLWKSLNQTRDEESPLWQPVLDDGLTVRWLSQRGDFDALPGKWEQPRVAYLQHATDPVTWLSPTLLWQAPEWLGDQRAPDVSRYMRWMPGITGIQVFVDMLLGESVPAGHGHNYGDVIVDAWTSVTPNPALSDAAVERIQRILESYSRGDDWLT</sequence>
<comment type="caution">
    <text evidence="4">The sequence shown here is derived from an EMBL/GenBank/DDBJ whole genome shotgun (WGS) entry which is preliminary data.</text>
</comment>
<dbReference type="Proteomes" id="UP000541033">
    <property type="component" value="Unassembled WGS sequence"/>
</dbReference>
<feature type="transmembrane region" description="Helical" evidence="1">
    <location>
        <begin position="118"/>
        <end position="140"/>
    </location>
</feature>
<dbReference type="EMBL" id="JAAMOX010000001">
    <property type="protein sequence ID" value="NIH53131.1"/>
    <property type="molecule type" value="Genomic_DNA"/>
</dbReference>
<feature type="transmembrane region" description="Helical" evidence="1">
    <location>
        <begin position="161"/>
        <end position="191"/>
    </location>
</feature>
<feature type="domain" description="Alpha/beta-hydrolase catalytic" evidence="2">
    <location>
        <begin position="252"/>
        <end position="539"/>
    </location>
</feature>
<evidence type="ECO:0000259" key="3">
    <source>
        <dbReference type="Pfam" id="PF15420"/>
    </source>
</evidence>
<dbReference type="RefSeq" id="WP_167148487.1">
    <property type="nucleotide sequence ID" value="NZ_JAAMOX010000001.1"/>
</dbReference>
<protein>
    <submittedName>
        <fullName evidence="4">Putative membrane protein</fullName>
    </submittedName>
</protein>
<evidence type="ECO:0000259" key="2">
    <source>
        <dbReference type="Pfam" id="PF10081"/>
    </source>
</evidence>
<keyword evidence="1" id="KW-0472">Membrane</keyword>
<reference evidence="4 5" key="1">
    <citation type="submission" date="2020-02" db="EMBL/GenBank/DDBJ databases">
        <title>Sequencing the genomes of 1000 actinobacteria strains.</title>
        <authorList>
            <person name="Klenk H.-P."/>
        </authorList>
    </citation>
    <scope>NUCLEOTIDE SEQUENCE [LARGE SCALE GENOMIC DNA]</scope>
    <source>
        <strain evidence="4 5">DSM 27960</strain>
    </source>
</reference>
<feature type="transmembrane region" description="Helical" evidence="1">
    <location>
        <begin position="34"/>
        <end position="56"/>
    </location>
</feature>
<dbReference type="Pfam" id="PF10081">
    <property type="entry name" value="Abhydrolase_9"/>
    <property type="match status" value="1"/>
</dbReference>
<dbReference type="AlphaFoldDB" id="A0A7X5R026"/>
<keyword evidence="1" id="KW-0812">Transmembrane</keyword>
<keyword evidence="5" id="KW-1185">Reference proteome</keyword>
<dbReference type="InterPro" id="IPR027788">
    <property type="entry name" value="Alpha/beta-hydrolase_N_dom"/>
</dbReference>
<accession>A0A7X5R026</accession>
<dbReference type="InterPro" id="IPR027787">
    <property type="entry name" value="Alpha/beta-hydrolase_catalytic"/>
</dbReference>
<evidence type="ECO:0000313" key="5">
    <source>
        <dbReference type="Proteomes" id="UP000541033"/>
    </source>
</evidence>
<proteinExistence type="predicted"/>
<feature type="transmembrane region" description="Helical" evidence="1">
    <location>
        <begin position="77"/>
        <end position="98"/>
    </location>
</feature>
<organism evidence="4 5">
    <name type="scientific">Lysinibacter cavernae</name>
    <dbReference type="NCBI Taxonomy" id="1640652"/>
    <lineage>
        <taxon>Bacteria</taxon>
        <taxon>Bacillati</taxon>
        <taxon>Actinomycetota</taxon>
        <taxon>Actinomycetes</taxon>
        <taxon>Micrococcales</taxon>
        <taxon>Microbacteriaceae</taxon>
        <taxon>Lysinibacter</taxon>
    </lineage>
</organism>
<evidence type="ECO:0000256" key="1">
    <source>
        <dbReference type="SAM" id="Phobius"/>
    </source>
</evidence>
<name>A0A7X5R026_9MICO</name>
<evidence type="ECO:0000313" key="4">
    <source>
        <dbReference type="EMBL" id="NIH53131.1"/>
    </source>
</evidence>